<feature type="non-terminal residue" evidence="3">
    <location>
        <position position="38"/>
    </location>
</feature>
<dbReference type="Proteomes" id="UP000681967">
    <property type="component" value="Unassembled WGS sequence"/>
</dbReference>
<evidence type="ECO:0000313" key="4">
    <source>
        <dbReference type="Proteomes" id="UP000681967"/>
    </source>
</evidence>
<dbReference type="Proteomes" id="UP000676336">
    <property type="component" value="Unassembled WGS sequence"/>
</dbReference>
<comment type="caution">
    <text evidence="3">The sequence shown here is derived from an EMBL/GenBank/DDBJ whole genome shotgun (WGS) entry which is preliminary data.</text>
</comment>
<dbReference type="AlphaFoldDB" id="A0A8S3AW55"/>
<dbReference type="EMBL" id="CAJOBH010055842">
    <property type="protein sequence ID" value="CAF4401162.1"/>
    <property type="molecule type" value="Genomic_DNA"/>
</dbReference>
<gene>
    <name evidence="1" type="ORF">BYL167_LOCUS31555</name>
    <name evidence="3" type="ORF">BYL167_LOCUS46718</name>
    <name evidence="2" type="ORF">SMN809_LOCUS41600</name>
</gene>
<evidence type="ECO:0000313" key="3">
    <source>
        <dbReference type="EMBL" id="CAF4766090.1"/>
    </source>
</evidence>
<reference evidence="3" key="1">
    <citation type="submission" date="2021-02" db="EMBL/GenBank/DDBJ databases">
        <authorList>
            <person name="Nowell W R."/>
        </authorList>
    </citation>
    <scope>NUCLEOTIDE SEQUENCE</scope>
</reference>
<evidence type="ECO:0000313" key="2">
    <source>
        <dbReference type="EMBL" id="CAF4663609.1"/>
    </source>
</evidence>
<dbReference type="EMBL" id="CAJOBH010132710">
    <property type="protein sequence ID" value="CAF4766090.1"/>
    <property type="molecule type" value="Genomic_DNA"/>
</dbReference>
<name>A0A8S3AW55_9BILA</name>
<organism evidence="3 4">
    <name type="scientific">Rotaria magnacalcarata</name>
    <dbReference type="NCBI Taxonomy" id="392030"/>
    <lineage>
        <taxon>Eukaryota</taxon>
        <taxon>Metazoa</taxon>
        <taxon>Spiralia</taxon>
        <taxon>Gnathifera</taxon>
        <taxon>Rotifera</taxon>
        <taxon>Eurotatoria</taxon>
        <taxon>Bdelloidea</taxon>
        <taxon>Philodinida</taxon>
        <taxon>Philodinidae</taxon>
        <taxon>Rotaria</taxon>
    </lineage>
</organism>
<dbReference type="EMBL" id="CAJOBI010117879">
    <property type="protein sequence ID" value="CAF4663609.1"/>
    <property type="molecule type" value="Genomic_DNA"/>
</dbReference>
<protein>
    <submittedName>
        <fullName evidence="3">Uncharacterized protein</fullName>
    </submittedName>
</protein>
<evidence type="ECO:0000313" key="1">
    <source>
        <dbReference type="EMBL" id="CAF4401162.1"/>
    </source>
</evidence>
<sequence length="38" mass="4597">MNSIVEQLKESQYYLTNPKLDFLTDLLQRLIKQRDDAR</sequence>
<proteinExistence type="predicted"/>
<accession>A0A8S3AW55</accession>